<comment type="caution">
    <text evidence="1">The sequence shown here is derived from an EMBL/GenBank/DDBJ whole genome shotgun (WGS) entry which is preliminary data.</text>
</comment>
<protein>
    <submittedName>
        <fullName evidence="1">Uncharacterized protein</fullName>
    </submittedName>
</protein>
<accession>M0IH61</accession>
<name>M0IH61_9EURY</name>
<dbReference type="AlphaFoldDB" id="M0IH61"/>
<organism evidence="1 2">
    <name type="scientific">Haloferax mucosum ATCC BAA-1512</name>
    <dbReference type="NCBI Taxonomy" id="662479"/>
    <lineage>
        <taxon>Archaea</taxon>
        <taxon>Methanobacteriati</taxon>
        <taxon>Methanobacteriota</taxon>
        <taxon>Stenosarchaea group</taxon>
        <taxon>Halobacteria</taxon>
        <taxon>Halobacteriales</taxon>
        <taxon>Haloferacaceae</taxon>
        <taxon>Haloferax</taxon>
    </lineage>
</organism>
<gene>
    <name evidence="1" type="ORF">C440_05832</name>
</gene>
<keyword evidence="2" id="KW-1185">Reference proteome</keyword>
<evidence type="ECO:0000313" key="1">
    <source>
        <dbReference type="EMBL" id="ELZ96086.1"/>
    </source>
</evidence>
<dbReference type="Proteomes" id="UP000011550">
    <property type="component" value="Unassembled WGS sequence"/>
</dbReference>
<dbReference type="STRING" id="662479.C440_05832"/>
<proteinExistence type="predicted"/>
<dbReference type="EMBL" id="AOLN01000009">
    <property type="protein sequence ID" value="ELZ96086.1"/>
    <property type="molecule type" value="Genomic_DNA"/>
</dbReference>
<sequence length="79" mass="8874">MGRSFSASDTHFEIVRSETSISNDGLRKGEPAALVCGECGASLPLTRQRSPGIDELSHEPTCDQRYVRSRFWQVQFKQD</sequence>
<reference evidence="1 2" key="1">
    <citation type="journal article" date="2014" name="PLoS Genet.">
        <title>Phylogenetically driven sequencing of extremely halophilic archaea reveals strategies for static and dynamic osmo-response.</title>
        <authorList>
            <person name="Becker E.A."/>
            <person name="Seitzer P.M."/>
            <person name="Tritt A."/>
            <person name="Larsen D."/>
            <person name="Krusor M."/>
            <person name="Yao A.I."/>
            <person name="Wu D."/>
            <person name="Madern D."/>
            <person name="Eisen J.A."/>
            <person name="Darling A.E."/>
            <person name="Facciotti M.T."/>
        </authorList>
    </citation>
    <scope>NUCLEOTIDE SEQUENCE [LARGE SCALE GENOMIC DNA]</scope>
    <source>
        <strain evidence="1 2">ATCC BAA-1512</strain>
    </source>
</reference>
<evidence type="ECO:0000313" key="2">
    <source>
        <dbReference type="Proteomes" id="UP000011550"/>
    </source>
</evidence>